<keyword evidence="1 5" id="KW-0132">Cell division</keyword>
<dbReference type="PANTHER" id="PTHR33969">
    <property type="entry name" value="SEGREGATION AND CONDENSATION PROTEIN A"/>
    <property type="match status" value="1"/>
</dbReference>
<protein>
    <recommendedName>
        <fullName evidence="4 5">Segregation and condensation protein A</fullName>
    </recommendedName>
</protein>
<evidence type="ECO:0000256" key="3">
    <source>
        <dbReference type="ARBA" id="ARBA00023306"/>
    </source>
</evidence>
<accession>A0A9Q5JI32</accession>
<dbReference type="InterPro" id="IPR003768">
    <property type="entry name" value="ScpA"/>
</dbReference>
<reference evidence="7" key="1">
    <citation type="submission" date="2016-09" db="EMBL/GenBank/DDBJ databases">
        <title>Draft genome sequence of a novel species of the family Streptococcaceae isolated from flowers.</title>
        <authorList>
            <person name="Chuah L.-O."/>
            <person name="Yap K.-P."/>
            <person name="Thong K.L."/>
            <person name="Liong M.T."/>
            <person name="Ahmad R."/>
            <person name="Rusul G."/>
        </authorList>
    </citation>
    <scope>NUCLEOTIDE SEQUENCE [LARGE SCALE GENOMIC DNA]</scope>
    <source>
        <strain evidence="7">HibF3</strain>
    </source>
</reference>
<evidence type="ECO:0000256" key="1">
    <source>
        <dbReference type="ARBA" id="ARBA00022618"/>
    </source>
</evidence>
<dbReference type="PANTHER" id="PTHR33969:SF2">
    <property type="entry name" value="SEGREGATION AND CONDENSATION PROTEIN A"/>
    <property type="match status" value="1"/>
</dbReference>
<dbReference type="AlphaFoldDB" id="A0A9Q5JI32"/>
<name>A0A9Q5JI32_9LACT</name>
<comment type="subcellular location">
    <subcellularLocation>
        <location evidence="5">Cytoplasm</location>
    </subcellularLocation>
    <text evidence="5">Associated with two foci at the outer edges of the nucleoid region in young cells, and at four foci within both cell halves in older cells.</text>
</comment>
<evidence type="ECO:0000256" key="5">
    <source>
        <dbReference type="HAMAP-Rule" id="MF_01805"/>
    </source>
</evidence>
<dbReference type="EMBL" id="MKIQ01000003">
    <property type="protein sequence ID" value="OFI47761.1"/>
    <property type="molecule type" value="Genomic_DNA"/>
</dbReference>
<organism evidence="6 7">
    <name type="scientific">Floricoccus penangensis</name>
    <dbReference type="NCBI Taxonomy" id="1859475"/>
    <lineage>
        <taxon>Bacteria</taxon>
        <taxon>Bacillati</taxon>
        <taxon>Bacillota</taxon>
        <taxon>Bacilli</taxon>
        <taxon>Lactobacillales</taxon>
        <taxon>Streptococcaceae</taxon>
        <taxon>Floricoccus</taxon>
    </lineage>
</organism>
<dbReference type="GO" id="GO:0006260">
    <property type="term" value="P:DNA replication"/>
    <property type="evidence" value="ECO:0007669"/>
    <property type="project" value="UniProtKB-UniRule"/>
</dbReference>
<dbReference type="Pfam" id="PF02616">
    <property type="entry name" value="SMC_ScpA"/>
    <property type="match status" value="1"/>
</dbReference>
<dbReference type="HAMAP" id="MF_01805">
    <property type="entry name" value="ScpA"/>
    <property type="match status" value="1"/>
</dbReference>
<dbReference type="GO" id="GO:0007059">
    <property type="term" value="P:chromosome segregation"/>
    <property type="evidence" value="ECO:0007669"/>
    <property type="project" value="UniProtKB-UniRule"/>
</dbReference>
<dbReference type="Gene3D" id="1.10.10.580">
    <property type="entry name" value="Structural maintenance of chromosome 1. Chain E"/>
    <property type="match status" value="1"/>
</dbReference>
<evidence type="ECO:0000256" key="4">
    <source>
        <dbReference type="ARBA" id="ARBA00044777"/>
    </source>
</evidence>
<dbReference type="NCBIfam" id="NF000993">
    <property type="entry name" value="PRK00104.1-2"/>
    <property type="match status" value="1"/>
</dbReference>
<comment type="subunit">
    <text evidence="5">Component of a cohesin-like complex composed of ScpA, ScpB and the Smc homodimer, in which ScpA and ScpB bind to the head domain of Smc. The presence of the three proteins is required for the association of the complex with DNA.</text>
</comment>
<comment type="similarity">
    <text evidence="5">Belongs to the ScpA family.</text>
</comment>
<comment type="function">
    <text evidence="5">Participates in chromosomal partition during cell division. May act via the formation of a condensin-like complex containing Smc and ScpB that pull DNA away from mid-cell into both cell halves.</text>
</comment>
<evidence type="ECO:0000313" key="6">
    <source>
        <dbReference type="EMBL" id="OFI47761.1"/>
    </source>
</evidence>
<evidence type="ECO:0000313" key="7">
    <source>
        <dbReference type="Proteomes" id="UP000177273"/>
    </source>
</evidence>
<keyword evidence="5" id="KW-0963">Cytoplasm</keyword>
<gene>
    <name evidence="5" type="primary">scpA</name>
    <name evidence="6" type="ORF">BG262_08685</name>
</gene>
<proteinExistence type="inferred from homology"/>
<dbReference type="Proteomes" id="UP000177273">
    <property type="component" value="Unassembled WGS sequence"/>
</dbReference>
<keyword evidence="3 5" id="KW-0131">Cell cycle</keyword>
<comment type="caution">
    <text evidence="6">The sequence shown here is derived from an EMBL/GenBank/DDBJ whole genome shotgun (WGS) entry which is preliminary data.</text>
</comment>
<keyword evidence="2 5" id="KW-0159">Chromosome partition</keyword>
<dbReference type="OrthoDB" id="9811016at2"/>
<keyword evidence="7" id="KW-1185">Reference proteome</keyword>
<sequence>MNDIKIKIKDFEGPLDLLLHLVSQYKMDIYEVPLVSVIEQYLEYVNSMKTMELELASEYLVMASQLILIKSRRLLPTVTDEFEDDTIDLEQELLNQIDEYRKFKLLSADLQELHTYRAGFYSKEKTEIAADDVELAFDKNSIDLFLAFNKVLEQKRRELRDENNTIVGDSFSIEEKIIEVSQIINERGRVEFSDLFSTSVNKDEMITIFLATLELIKTQTISCSQQEIFGSIILEKVETTFEQDGNA</sequence>
<evidence type="ECO:0000256" key="2">
    <source>
        <dbReference type="ARBA" id="ARBA00022829"/>
    </source>
</evidence>
<dbReference type="RefSeq" id="WP_070787159.1">
    <property type="nucleotide sequence ID" value="NZ_MKIQ01000003.1"/>
</dbReference>
<dbReference type="GO" id="GO:0051301">
    <property type="term" value="P:cell division"/>
    <property type="evidence" value="ECO:0007669"/>
    <property type="project" value="UniProtKB-KW"/>
</dbReference>
<dbReference type="Gene3D" id="6.10.250.2410">
    <property type="match status" value="1"/>
</dbReference>
<dbReference type="GO" id="GO:0005737">
    <property type="term" value="C:cytoplasm"/>
    <property type="evidence" value="ECO:0007669"/>
    <property type="project" value="UniProtKB-SubCell"/>
</dbReference>
<dbReference type="InterPro" id="IPR023093">
    <property type="entry name" value="ScpA-like_C"/>
</dbReference>